<keyword evidence="1" id="KW-0812">Transmembrane</keyword>
<evidence type="ECO:0000313" key="2">
    <source>
        <dbReference type="EMBL" id="PKA60014.1"/>
    </source>
</evidence>
<dbReference type="AlphaFoldDB" id="A0A2I0AWT9"/>
<keyword evidence="1" id="KW-0472">Membrane</keyword>
<name>A0A2I0AWT9_9ASPA</name>
<accession>A0A2I0AWT9</accession>
<organism evidence="2 3">
    <name type="scientific">Apostasia shenzhenica</name>
    <dbReference type="NCBI Taxonomy" id="1088818"/>
    <lineage>
        <taxon>Eukaryota</taxon>
        <taxon>Viridiplantae</taxon>
        <taxon>Streptophyta</taxon>
        <taxon>Embryophyta</taxon>
        <taxon>Tracheophyta</taxon>
        <taxon>Spermatophyta</taxon>
        <taxon>Magnoliopsida</taxon>
        <taxon>Liliopsida</taxon>
        <taxon>Asparagales</taxon>
        <taxon>Orchidaceae</taxon>
        <taxon>Apostasioideae</taxon>
        <taxon>Apostasia</taxon>
    </lineage>
</organism>
<dbReference type="EMBL" id="KZ451942">
    <property type="protein sequence ID" value="PKA60014.1"/>
    <property type="molecule type" value="Genomic_DNA"/>
</dbReference>
<gene>
    <name evidence="2" type="ORF">AXF42_Ash009698</name>
</gene>
<feature type="transmembrane region" description="Helical" evidence="1">
    <location>
        <begin position="17"/>
        <end position="39"/>
    </location>
</feature>
<evidence type="ECO:0000313" key="3">
    <source>
        <dbReference type="Proteomes" id="UP000236161"/>
    </source>
</evidence>
<reference evidence="2 3" key="1">
    <citation type="journal article" date="2017" name="Nature">
        <title>The Apostasia genome and the evolution of orchids.</title>
        <authorList>
            <person name="Zhang G.Q."/>
            <person name="Liu K.W."/>
            <person name="Li Z."/>
            <person name="Lohaus R."/>
            <person name="Hsiao Y.Y."/>
            <person name="Niu S.C."/>
            <person name="Wang J.Y."/>
            <person name="Lin Y.C."/>
            <person name="Xu Q."/>
            <person name="Chen L.J."/>
            <person name="Yoshida K."/>
            <person name="Fujiwara S."/>
            <person name="Wang Z.W."/>
            <person name="Zhang Y.Q."/>
            <person name="Mitsuda N."/>
            <person name="Wang M."/>
            <person name="Liu G.H."/>
            <person name="Pecoraro L."/>
            <person name="Huang H.X."/>
            <person name="Xiao X.J."/>
            <person name="Lin M."/>
            <person name="Wu X.Y."/>
            <person name="Wu W.L."/>
            <person name="Chen Y.Y."/>
            <person name="Chang S.B."/>
            <person name="Sakamoto S."/>
            <person name="Ohme-Takagi M."/>
            <person name="Yagi M."/>
            <person name="Zeng S.J."/>
            <person name="Shen C.Y."/>
            <person name="Yeh C.M."/>
            <person name="Luo Y.B."/>
            <person name="Tsai W.C."/>
            <person name="Van de Peer Y."/>
            <person name="Liu Z.J."/>
        </authorList>
    </citation>
    <scope>NUCLEOTIDE SEQUENCE [LARGE SCALE GENOMIC DNA]</scope>
    <source>
        <strain evidence="3">cv. Shenzhen</strain>
        <tissue evidence="2">Stem</tissue>
    </source>
</reference>
<protein>
    <submittedName>
        <fullName evidence="2">Uncharacterized protein</fullName>
    </submittedName>
</protein>
<proteinExistence type="predicted"/>
<sequence length="61" mass="6819">MLRARGQPELQLSHAPISIFIFGYLLLTHLVLLLLLVLLRHDQKSGGTIGLQPAGPTWWDC</sequence>
<keyword evidence="3" id="KW-1185">Reference proteome</keyword>
<dbReference type="Proteomes" id="UP000236161">
    <property type="component" value="Unassembled WGS sequence"/>
</dbReference>
<keyword evidence="1" id="KW-1133">Transmembrane helix</keyword>
<evidence type="ECO:0000256" key="1">
    <source>
        <dbReference type="SAM" id="Phobius"/>
    </source>
</evidence>